<reference evidence="2 3" key="1">
    <citation type="submission" date="2017-03" db="EMBL/GenBank/DDBJ databases">
        <title>Complete genome sequence of the novel DNRA strain Pseudomonas sp. S-6-2 isolated from Chinese polluted river sediment. Journal of Biotechnology.</title>
        <authorList>
            <person name="Li J."/>
            <person name="Xiang F."/>
            <person name="Wang L."/>
            <person name="Xi L."/>
            <person name="Liu J."/>
        </authorList>
    </citation>
    <scope>NUCLEOTIDE SEQUENCE [LARGE SCALE GENOMIC DNA]</scope>
    <source>
        <strain evidence="2 3">S-6-2</strain>
    </source>
</reference>
<keyword evidence="3" id="KW-1185">Reference proteome</keyword>
<protein>
    <recommendedName>
        <fullName evidence="1">DUF4124 domain-containing protein</fullName>
    </recommendedName>
</protein>
<evidence type="ECO:0000313" key="2">
    <source>
        <dbReference type="EMBL" id="AQZ95148.1"/>
    </source>
</evidence>
<evidence type="ECO:0000259" key="1">
    <source>
        <dbReference type="Pfam" id="PF13511"/>
    </source>
</evidence>
<dbReference type="Pfam" id="PF13511">
    <property type="entry name" value="DUF4124"/>
    <property type="match status" value="1"/>
</dbReference>
<sequence>MRIRQLVIICLVLWFGPVAASEIYRWVDEHGQVHFGERPREGAQRVEVRPQVVERDAQVRQREQNLQRLMDVRTEERAARQTAVLEQRARQQSHCDALRRELARFDGRVLWYEEDANGKRMEVEPKRVEARKNALQAEIRERC</sequence>
<accession>A0A1V0B5E0</accession>
<evidence type="ECO:0000313" key="3">
    <source>
        <dbReference type="Proteomes" id="UP000243488"/>
    </source>
</evidence>
<name>A0A1V0B5E0_9GAMM</name>
<organism evidence="2 3">
    <name type="scientific">Halopseudomonas phragmitis</name>
    <dbReference type="NCBI Taxonomy" id="1931241"/>
    <lineage>
        <taxon>Bacteria</taxon>
        <taxon>Pseudomonadati</taxon>
        <taxon>Pseudomonadota</taxon>
        <taxon>Gammaproteobacteria</taxon>
        <taxon>Pseudomonadales</taxon>
        <taxon>Pseudomonadaceae</taxon>
        <taxon>Halopseudomonas</taxon>
    </lineage>
</organism>
<dbReference type="Proteomes" id="UP000243488">
    <property type="component" value="Chromosome"/>
</dbReference>
<feature type="domain" description="DUF4124" evidence="1">
    <location>
        <begin position="10"/>
        <end position="58"/>
    </location>
</feature>
<dbReference type="RefSeq" id="WP_080050016.1">
    <property type="nucleotide sequence ID" value="NZ_CP020100.1"/>
</dbReference>
<dbReference type="STRING" id="1931241.BVH74_10490"/>
<proteinExistence type="predicted"/>
<dbReference type="EMBL" id="CP020100">
    <property type="protein sequence ID" value="AQZ95148.1"/>
    <property type="molecule type" value="Genomic_DNA"/>
</dbReference>
<dbReference type="KEGG" id="ppha:BVH74_10490"/>
<dbReference type="InterPro" id="IPR025392">
    <property type="entry name" value="DUF4124"/>
</dbReference>
<gene>
    <name evidence="2" type="ORF">BVH74_10490</name>
</gene>
<dbReference type="AlphaFoldDB" id="A0A1V0B5E0"/>